<comment type="caution">
    <text evidence="1">The sequence shown here is derived from an EMBL/GenBank/DDBJ whole genome shotgun (WGS) entry which is preliminary data.</text>
</comment>
<protein>
    <submittedName>
        <fullName evidence="1">Uncharacterized protein</fullName>
    </submittedName>
</protein>
<evidence type="ECO:0000313" key="2">
    <source>
        <dbReference type="Proteomes" id="UP000051530"/>
    </source>
</evidence>
<keyword evidence="2" id="KW-1185">Reference proteome</keyword>
<evidence type="ECO:0000313" key="1">
    <source>
        <dbReference type="EMBL" id="KRH93863.1"/>
    </source>
</evidence>
<organism evidence="1 2">
    <name type="scientific">Pseudoloma neurophilia</name>
    <dbReference type="NCBI Taxonomy" id="146866"/>
    <lineage>
        <taxon>Eukaryota</taxon>
        <taxon>Fungi</taxon>
        <taxon>Fungi incertae sedis</taxon>
        <taxon>Microsporidia</taxon>
        <taxon>Pseudoloma</taxon>
    </lineage>
</organism>
<name>A0A0R0M495_9MICR</name>
<reference evidence="1 2" key="1">
    <citation type="submission" date="2015-07" db="EMBL/GenBank/DDBJ databases">
        <title>The genome of Pseudoloma neurophilia, a relevant intracellular parasite of the zebrafish.</title>
        <authorList>
            <person name="Ndikumana S."/>
            <person name="Pelin A."/>
            <person name="Sanders J."/>
            <person name="Corradi N."/>
        </authorList>
    </citation>
    <scope>NUCLEOTIDE SEQUENCE [LARGE SCALE GENOMIC DNA]</scope>
    <source>
        <strain evidence="1 2">MK1</strain>
    </source>
</reference>
<sequence length="104" mass="12523">MVGNIDTISQDQQVWPDRLIRLPRSSLSNSVGDPSYEPDVLLKFLKNKYRRSEKFTIGGFFRKLTPRRRRMVSDRARLTETIVNLMENRRLKMKRFGAREFYYY</sequence>
<dbReference type="AlphaFoldDB" id="A0A0R0M495"/>
<dbReference type="EMBL" id="LGUB01000193">
    <property type="protein sequence ID" value="KRH93863.1"/>
    <property type="molecule type" value="Genomic_DNA"/>
</dbReference>
<accession>A0A0R0M495</accession>
<dbReference type="VEuPathDB" id="MicrosporidiaDB:M153_5140001359"/>
<dbReference type="Proteomes" id="UP000051530">
    <property type="component" value="Unassembled WGS sequence"/>
</dbReference>
<gene>
    <name evidence="1" type="ORF">M153_5140001359</name>
</gene>
<proteinExistence type="predicted"/>